<feature type="compositionally biased region" description="Low complexity" evidence="1">
    <location>
        <begin position="429"/>
        <end position="444"/>
    </location>
</feature>
<feature type="region of interest" description="Disordered" evidence="1">
    <location>
        <begin position="396"/>
        <end position="415"/>
    </location>
</feature>
<feature type="domain" description="Peptidase M56" evidence="3">
    <location>
        <begin position="47"/>
        <end position="313"/>
    </location>
</feature>
<gene>
    <name evidence="4" type="ORF">HYN48_08395</name>
</gene>
<evidence type="ECO:0000256" key="2">
    <source>
        <dbReference type="SAM" id="Phobius"/>
    </source>
</evidence>
<dbReference type="PANTHER" id="PTHR34978">
    <property type="entry name" value="POSSIBLE SENSOR-TRANSDUCER PROTEIN BLAR"/>
    <property type="match status" value="1"/>
</dbReference>
<name>A0A2S0REP6_9FLAO</name>
<dbReference type="CDD" id="cd07341">
    <property type="entry name" value="M56_BlaR1_MecR1_like"/>
    <property type="match status" value="1"/>
</dbReference>
<dbReference type="Proteomes" id="UP000244193">
    <property type="component" value="Chromosome"/>
</dbReference>
<protein>
    <recommendedName>
        <fullName evidence="3">Peptidase M56 domain-containing protein</fullName>
    </recommendedName>
</protein>
<dbReference type="AlphaFoldDB" id="A0A2S0REP6"/>
<keyword evidence="2" id="KW-0472">Membrane</keyword>
<feature type="region of interest" description="Disordered" evidence="1">
    <location>
        <begin position="424"/>
        <end position="445"/>
    </location>
</feature>
<dbReference type="PANTHER" id="PTHR34978:SF3">
    <property type="entry name" value="SLR0241 PROTEIN"/>
    <property type="match status" value="1"/>
</dbReference>
<feature type="transmembrane region" description="Helical" evidence="2">
    <location>
        <begin position="26"/>
        <end position="51"/>
    </location>
</feature>
<proteinExistence type="predicted"/>
<evidence type="ECO:0000313" key="5">
    <source>
        <dbReference type="Proteomes" id="UP000244193"/>
    </source>
</evidence>
<organism evidence="4 5">
    <name type="scientific">Flavobacterium magnum</name>
    <dbReference type="NCBI Taxonomy" id="2162713"/>
    <lineage>
        <taxon>Bacteria</taxon>
        <taxon>Pseudomonadati</taxon>
        <taxon>Bacteroidota</taxon>
        <taxon>Flavobacteriia</taxon>
        <taxon>Flavobacteriales</taxon>
        <taxon>Flavobacteriaceae</taxon>
        <taxon>Flavobacterium</taxon>
    </lineage>
</organism>
<dbReference type="Pfam" id="PF05569">
    <property type="entry name" value="Peptidase_M56"/>
    <property type="match status" value="1"/>
</dbReference>
<sequence>MKSGRCSIKSIKRNSMTLLHDDMVKAVGWTLIHSIWQGMFLAVLAGIVILFTKKAAAVLRYNILSLLFVAFIATVAVTFSHEFSMEASSGVVQLDLPVAQQQFTSTAGTTDFLSQAVHFLNDNAATITWIWLLVFGVKMIGVFNAFGKIYRMRHYKNFEVPAYWNDRMSELALAINLKKHVLLRESVLVGIPCVTGYLKPIILLPFGMLANLPQDQVEAVLLHELAHIRRKDYFVNLLQHLAETVFFFNPGLLWVSSLVRDERENCCDDIALGVTGNKTDLVHALISFEACQSQKLSVAFAGDRKPLLQRVKRIVYDDNKSLSKAEKTFLSVCVVITGIAIIACTSPKTGDALRTSVNKALSGKIPAVQLPGNGAVRTVTQTTHQEVTTVETVQTNENTAPANETDDQAESPAPVCSPEPIVGPMPAESSTTSTVTTRTVNSKTKTAHTMDREVMAYDSENPSKNRHATLRTGITGENLPDDMNIDMLTNNIISDLINDHIITGTEGLSFRLSGNSLIVNGRKQCETVHAKLKRKYVKPKVSAICYNFEYRGDI</sequence>
<feature type="transmembrane region" description="Helical" evidence="2">
    <location>
        <begin position="127"/>
        <end position="146"/>
    </location>
</feature>
<dbReference type="InterPro" id="IPR008756">
    <property type="entry name" value="Peptidase_M56"/>
</dbReference>
<keyword evidence="2" id="KW-1133">Transmembrane helix</keyword>
<evidence type="ECO:0000259" key="3">
    <source>
        <dbReference type="Pfam" id="PF05569"/>
    </source>
</evidence>
<feature type="transmembrane region" description="Helical" evidence="2">
    <location>
        <begin position="63"/>
        <end position="81"/>
    </location>
</feature>
<accession>A0A2S0REP6</accession>
<dbReference type="Gene3D" id="3.30.2010.10">
    <property type="entry name" value="Metalloproteases ('zincins'), catalytic domain"/>
    <property type="match status" value="1"/>
</dbReference>
<dbReference type="KEGG" id="fmg:HYN48_08395"/>
<keyword evidence="2" id="KW-0812">Transmembrane</keyword>
<evidence type="ECO:0000256" key="1">
    <source>
        <dbReference type="SAM" id="MobiDB-lite"/>
    </source>
</evidence>
<keyword evidence="5" id="KW-1185">Reference proteome</keyword>
<dbReference type="OrthoDB" id="15218at2"/>
<evidence type="ECO:0000313" key="4">
    <source>
        <dbReference type="EMBL" id="AWA30095.1"/>
    </source>
</evidence>
<dbReference type="EMBL" id="CP028811">
    <property type="protein sequence ID" value="AWA30095.1"/>
    <property type="molecule type" value="Genomic_DNA"/>
</dbReference>
<dbReference type="InterPro" id="IPR052173">
    <property type="entry name" value="Beta-lactam_resp_regulator"/>
</dbReference>
<reference evidence="4 5" key="1">
    <citation type="submission" date="2018-04" db="EMBL/GenBank/DDBJ databases">
        <title>Genome sequencing of Flavobacterium sp. HYN0048.</title>
        <authorList>
            <person name="Yi H."/>
            <person name="Baek C."/>
        </authorList>
    </citation>
    <scope>NUCLEOTIDE SEQUENCE [LARGE SCALE GENOMIC DNA]</scope>
    <source>
        <strain evidence="4 5">HYN0048</strain>
    </source>
</reference>